<feature type="transmembrane region" description="Helical" evidence="1">
    <location>
        <begin position="40"/>
        <end position="57"/>
    </location>
</feature>
<comment type="caution">
    <text evidence="2">The sequence shown here is derived from an EMBL/GenBank/DDBJ whole genome shotgun (WGS) entry which is preliminary data.</text>
</comment>
<keyword evidence="3" id="KW-1185">Reference proteome</keyword>
<protein>
    <submittedName>
        <fullName evidence="2">Uncharacterized protein</fullName>
    </submittedName>
</protein>
<dbReference type="EMBL" id="QAOQ01000005">
    <property type="protein sequence ID" value="PTQ95713.1"/>
    <property type="molecule type" value="Genomic_DNA"/>
</dbReference>
<evidence type="ECO:0000313" key="3">
    <source>
        <dbReference type="Proteomes" id="UP000244168"/>
    </source>
</evidence>
<reference evidence="2 3" key="1">
    <citation type="submission" date="2018-04" db="EMBL/GenBank/DDBJ databases">
        <title>Genomic Encyclopedia of Archaeal and Bacterial Type Strains, Phase II (KMG-II): from individual species to whole genera.</title>
        <authorList>
            <person name="Goeker M."/>
        </authorList>
    </citation>
    <scope>NUCLEOTIDE SEQUENCE [LARGE SCALE GENOMIC DNA]</scope>
    <source>
        <strain evidence="2 3">DSM 26809</strain>
    </source>
</reference>
<dbReference type="RefSeq" id="WP_107829210.1">
    <property type="nucleotide sequence ID" value="NZ_CP160205.1"/>
</dbReference>
<feature type="transmembrane region" description="Helical" evidence="1">
    <location>
        <begin position="64"/>
        <end position="84"/>
    </location>
</feature>
<evidence type="ECO:0000256" key="1">
    <source>
        <dbReference type="SAM" id="Phobius"/>
    </source>
</evidence>
<organism evidence="2 3">
    <name type="scientific">Mucilaginibacter yixingensis</name>
    <dbReference type="NCBI Taxonomy" id="1295612"/>
    <lineage>
        <taxon>Bacteria</taxon>
        <taxon>Pseudomonadati</taxon>
        <taxon>Bacteroidota</taxon>
        <taxon>Sphingobacteriia</taxon>
        <taxon>Sphingobacteriales</taxon>
        <taxon>Sphingobacteriaceae</taxon>
        <taxon>Mucilaginibacter</taxon>
    </lineage>
</organism>
<dbReference type="OrthoDB" id="797879at2"/>
<accession>A0A2T5J8C2</accession>
<dbReference type="AlphaFoldDB" id="A0A2T5J8C2"/>
<dbReference type="Proteomes" id="UP000244168">
    <property type="component" value="Unassembled WGS sequence"/>
</dbReference>
<sequence>MLNKDSLVTGTLIGLVFPTTSVLALDVVWYDPYLNGKPGVPYLIAIALNLLLLKYFAKKETIKTVQGIMAITFVFMLLVFLFRIRA</sequence>
<name>A0A2T5J8C2_9SPHI</name>
<keyword evidence="1" id="KW-1133">Transmembrane helix</keyword>
<keyword evidence="1" id="KW-0472">Membrane</keyword>
<proteinExistence type="predicted"/>
<evidence type="ECO:0000313" key="2">
    <source>
        <dbReference type="EMBL" id="PTQ95713.1"/>
    </source>
</evidence>
<keyword evidence="1" id="KW-0812">Transmembrane</keyword>
<gene>
    <name evidence="2" type="ORF">C8P68_105221</name>
</gene>